<dbReference type="RefSeq" id="WP_344652399.1">
    <property type="nucleotide sequence ID" value="NZ_BAAAGX010000025.1"/>
</dbReference>
<evidence type="ECO:0000313" key="3">
    <source>
        <dbReference type="Proteomes" id="UP001500967"/>
    </source>
</evidence>
<keyword evidence="1" id="KW-0732">Signal</keyword>
<dbReference type="Proteomes" id="UP001500967">
    <property type="component" value="Unassembled WGS sequence"/>
</dbReference>
<organism evidence="2 3">
    <name type="scientific">Cryptosporangium japonicum</name>
    <dbReference type="NCBI Taxonomy" id="80872"/>
    <lineage>
        <taxon>Bacteria</taxon>
        <taxon>Bacillati</taxon>
        <taxon>Actinomycetota</taxon>
        <taxon>Actinomycetes</taxon>
        <taxon>Cryptosporangiales</taxon>
        <taxon>Cryptosporangiaceae</taxon>
        <taxon>Cryptosporangium</taxon>
    </lineage>
</organism>
<dbReference type="EMBL" id="BAAAGX010000025">
    <property type="protein sequence ID" value="GAA0266337.1"/>
    <property type="molecule type" value="Genomic_DNA"/>
</dbReference>
<name>A0ABP3EJQ7_9ACTN</name>
<reference evidence="3" key="1">
    <citation type="journal article" date="2019" name="Int. J. Syst. Evol. Microbiol.">
        <title>The Global Catalogue of Microorganisms (GCM) 10K type strain sequencing project: providing services to taxonomists for standard genome sequencing and annotation.</title>
        <authorList>
            <consortium name="The Broad Institute Genomics Platform"/>
            <consortium name="The Broad Institute Genome Sequencing Center for Infectious Disease"/>
            <person name="Wu L."/>
            <person name="Ma J."/>
        </authorList>
    </citation>
    <scope>NUCLEOTIDE SEQUENCE [LARGE SCALE GENOMIC DNA]</scope>
    <source>
        <strain evidence="3">JCM 10425</strain>
    </source>
</reference>
<protein>
    <submittedName>
        <fullName evidence="2">Uncharacterized protein</fullName>
    </submittedName>
</protein>
<proteinExistence type="predicted"/>
<evidence type="ECO:0000256" key="1">
    <source>
        <dbReference type="SAM" id="SignalP"/>
    </source>
</evidence>
<keyword evidence="3" id="KW-1185">Reference proteome</keyword>
<sequence>MNPLWNGARRSKRTAVAAFGAALVAIIGNMFTASPAAAAYADCYNYLGTICLADNTAVTGQIWRQYPNQIGSCRNFSAEGFNDKASFAWFNIQRPSSAPRPHVVLWRHAGCSGTSGNLGMTLDPGQQWHGERQTNGEFNNQISSISISYY</sequence>
<accession>A0ABP3EJQ7</accession>
<feature type="chain" id="PRO_5046302109" evidence="1">
    <location>
        <begin position="39"/>
        <end position="150"/>
    </location>
</feature>
<comment type="caution">
    <text evidence="2">The sequence shown here is derived from an EMBL/GenBank/DDBJ whole genome shotgun (WGS) entry which is preliminary data.</text>
</comment>
<feature type="signal peptide" evidence="1">
    <location>
        <begin position="1"/>
        <end position="38"/>
    </location>
</feature>
<evidence type="ECO:0000313" key="2">
    <source>
        <dbReference type="EMBL" id="GAA0266337.1"/>
    </source>
</evidence>
<gene>
    <name evidence="2" type="ORF">GCM10009539_61420</name>
</gene>
<dbReference type="Gene3D" id="2.60.20.10">
    <property type="entry name" value="Crystallins"/>
    <property type="match status" value="1"/>
</dbReference>